<dbReference type="InterPro" id="IPR008323">
    <property type="entry name" value="UCP033563"/>
</dbReference>
<accession>A0A9D1J130</accession>
<reference evidence="1" key="1">
    <citation type="submission" date="2020-10" db="EMBL/GenBank/DDBJ databases">
        <authorList>
            <person name="Gilroy R."/>
        </authorList>
    </citation>
    <scope>NUCLEOTIDE SEQUENCE</scope>
    <source>
        <strain evidence="1">ChiSjej1B19-7085</strain>
    </source>
</reference>
<protein>
    <submittedName>
        <fullName evidence="1">DUF1015 domain-containing protein</fullName>
    </submittedName>
</protein>
<comment type="caution">
    <text evidence="1">The sequence shown here is derived from an EMBL/GenBank/DDBJ whole genome shotgun (WGS) entry which is preliminary data.</text>
</comment>
<sequence>MAEIKPFRALRFTDKAGNIASLTCPPYDIISEEQRQKFLAENPYNIIRLELPKGEDPYTQAGKTLESWLDEEILKCDRDPAIYIYEEEFTAYGKTSKVKGIICRVKLEEFSKGIVLPHEETLSKAKEDRFNLMKATSCNFSQIYSLYMDEKHETAARIDALSSGAPRYEFSDGEVIHRLWIVNDPVAIAAICEDFQDRKLYIADGHHRYETALNYRNWRREQGDTSEDPAYVMMMLVDMQSDGLVVFPTHRLVRNLDHYDESAVLDACRKDFEVYPMQDYREIPANLDALYRQGKKAFALYSGGDGWTLLILKDLGVMAELLPDKSAASQGLDVTVLHTLVLERAFGIDKENMANQKNLTYTRSFEEAIESVQSGESQCAFLLNPTRVTEIRDVAAAGEKMPQKSTYFYPKLITGLVMNQTKSGRNSRSAPSGR</sequence>
<proteinExistence type="predicted"/>
<dbReference type="PANTHER" id="PTHR36454:SF1">
    <property type="entry name" value="DUF1015 DOMAIN-CONTAINING PROTEIN"/>
    <property type="match status" value="1"/>
</dbReference>
<organism evidence="1 2">
    <name type="scientific">Candidatus Gallacutalibacter pullicola</name>
    <dbReference type="NCBI Taxonomy" id="2840830"/>
    <lineage>
        <taxon>Bacteria</taxon>
        <taxon>Bacillati</taxon>
        <taxon>Bacillota</taxon>
        <taxon>Clostridia</taxon>
        <taxon>Eubacteriales</taxon>
        <taxon>Candidatus Gallacutalibacter</taxon>
    </lineage>
</organism>
<dbReference type="Pfam" id="PF06245">
    <property type="entry name" value="DUF1015"/>
    <property type="match status" value="1"/>
</dbReference>
<name>A0A9D1J130_9FIRM</name>
<reference evidence="1" key="2">
    <citation type="journal article" date="2021" name="PeerJ">
        <title>Extensive microbial diversity within the chicken gut microbiome revealed by metagenomics and culture.</title>
        <authorList>
            <person name="Gilroy R."/>
            <person name="Ravi A."/>
            <person name="Getino M."/>
            <person name="Pursley I."/>
            <person name="Horton D.L."/>
            <person name="Alikhan N.F."/>
            <person name="Baker D."/>
            <person name="Gharbi K."/>
            <person name="Hall N."/>
            <person name="Watson M."/>
            <person name="Adriaenssens E.M."/>
            <person name="Foster-Nyarko E."/>
            <person name="Jarju S."/>
            <person name="Secka A."/>
            <person name="Antonio M."/>
            <person name="Oren A."/>
            <person name="Chaudhuri R.R."/>
            <person name="La Ragione R."/>
            <person name="Hildebrand F."/>
            <person name="Pallen M.J."/>
        </authorList>
    </citation>
    <scope>NUCLEOTIDE SEQUENCE</scope>
    <source>
        <strain evidence="1">ChiSjej1B19-7085</strain>
    </source>
</reference>
<dbReference type="PANTHER" id="PTHR36454">
    <property type="entry name" value="LMO2823 PROTEIN"/>
    <property type="match status" value="1"/>
</dbReference>
<dbReference type="AlphaFoldDB" id="A0A9D1J130"/>
<dbReference type="EMBL" id="DVHF01000043">
    <property type="protein sequence ID" value="HIR56770.1"/>
    <property type="molecule type" value="Genomic_DNA"/>
</dbReference>
<dbReference type="PIRSF" id="PIRSF033563">
    <property type="entry name" value="UCP033563"/>
    <property type="match status" value="1"/>
</dbReference>
<gene>
    <name evidence="1" type="ORF">IAA54_03810</name>
</gene>
<evidence type="ECO:0000313" key="1">
    <source>
        <dbReference type="EMBL" id="HIR56770.1"/>
    </source>
</evidence>
<evidence type="ECO:0000313" key="2">
    <source>
        <dbReference type="Proteomes" id="UP000886785"/>
    </source>
</evidence>
<dbReference type="Proteomes" id="UP000886785">
    <property type="component" value="Unassembled WGS sequence"/>
</dbReference>